<evidence type="ECO:0008006" key="4">
    <source>
        <dbReference type="Google" id="ProtNLM"/>
    </source>
</evidence>
<dbReference type="EMBL" id="JADWDJ010000007">
    <property type="protein sequence ID" value="KAG5277637.1"/>
    <property type="molecule type" value="Genomic_DNA"/>
</dbReference>
<feature type="region of interest" description="Disordered" evidence="1">
    <location>
        <begin position="1"/>
        <end position="54"/>
    </location>
</feature>
<dbReference type="Proteomes" id="UP000823561">
    <property type="component" value="Chromosome 7"/>
</dbReference>
<organism evidence="2 3">
    <name type="scientific">Alosa alosa</name>
    <name type="common">allis shad</name>
    <dbReference type="NCBI Taxonomy" id="278164"/>
    <lineage>
        <taxon>Eukaryota</taxon>
        <taxon>Metazoa</taxon>
        <taxon>Chordata</taxon>
        <taxon>Craniata</taxon>
        <taxon>Vertebrata</taxon>
        <taxon>Euteleostomi</taxon>
        <taxon>Actinopterygii</taxon>
        <taxon>Neopterygii</taxon>
        <taxon>Teleostei</taxon>
        <taxon>Clupei</taxon>
        <taxon>Clupeiformes</taxon>
        <taxon>Clupeoidei</taxon>
        <taxon>Clupeidae</taxon>
        <taxon>Alosa</taxon>
    </lineage>
</organism>
<comment type="caution">
    <text evidence="2">The sequence shown here is derived from an EMBL/GenBank/DDBJ whole genome shotgun (WGS) entry which is preliminary data.</text>
</comment>
<dbReference type="AlphaFoldDB" id="A0AAV6GUQ6"/>
<accession>A0AAV6GUQ6</accession>
<feature type="compositionally biased region" description="Polar residues" evidence="1">
    <location>
        <begin position="32"/>
        <end position="45"/>
    </location>
</feature>
<feature type="non-terminal residue" evidence="2">
    <location>
        <position position="54"/>
    </location>
</feature>
<gene>
    <name evidence="2" type="ORF">AALO_G00089670</name>
</gene>
<proteinExistence type="predicted"/>
<feature type="compositionally biased region" description="Basic and acidic residues" evidence="1">
    <location>
        <begin position="14"/>
        <end position="31"/>
    </location>
</feature>
<keyword evidence="3" id="KW-1185">Reference proteome</keyword>
<sequence length="54" mass="5949">MKSDASMGQPNNFKEGDSSTRQPKQREEEVHSSTPSCVSMKSDASMSRPINFKG</sequence>
<evidence type="ECO:0000256" key="1">
    <source>
        <dbReference type="SAM" id="MobiDB-lite"/>
    </source>
</evidence>
<protein>
    <recommendedName>
        <fullName evidence="4">Prolactin receptor</fullName>
    </recommendedName>
</protein>
<name>A0AAV6GUQ6_9TELE</name>
<feature type="compositionally biased region" description="Polar residues" evidence="1">
    <location>
        <begin position="1"/>
        <end position="12"/>
    </location>
</feature>
<reference evidence="2" key="1">
    <citation type="submission" date="2020-10" db="EMBL/GenBank/DDBJ databases">
        <title>Chromosome-scale genome assembly of the Allis shad, Alosa alosa.</title>
        <authorList>
            <person name="Margot Z."/>
            <person name="Christophe K."/>
            <person name="Cabau C."/>
            <person name="Louis A."/>
            <person name="Berthelot C."/>
            <person name="Parey E."/>
            <person name="Roest Crollius H."/>
            <person name="Montfort J."/>
            <person name="Robinson-Rechavi M."/>
            <person name="Bucao C."/>
            <person name="Bouchez O."/>
            <person name="Gislard M."/>
            <person name="Lluch J."/>
            <person name="Milhes M."/>
            <person name="Lampietro C."/>
            <person name="Lopez Roques C."/>
            <person name="Donnadieu C."/>
            <person name="Braasch I."/>
            <person name="Desvignes T."/>
            <person name="Postlethwait J."/>
            <person name="Bobe J."/>
            <person name="Guiguen Y."/>
        </authorList>
    </citation>
    <scope>NUCLEOTIDE SEQUENCE</scope>
    <source>
        <strain evidence="2">M-15738</strain>
        <tissue evidence="2">Blood</tissue>
    </source>
</reference>
<evidence type="ECO:0000313" key="3">
    <source>
        <dbReference type="Proteomes" id="UP000823561"/>
    </source>
</evidence>
<evidence type="ECO:0000313" key="2">
    <source>
        <dbReference type="EMBL" id="KAG5277637.1"/>
    </source>
</evidence>